<evidence type="ECO:0000256" key="3">
    <source>
        <dbReference type="RuleBase" id="RU000363"/>
    </source>
</evidence>
<reference evidence="6 7" key="1">
    <citation type="submission" date="2019-08" db="EMBL/GenBank/DDBJ databases">
        <title>Bioinformatics analysis of the strain L3 and L5.</title>
        <authorList>
            <person name="Li X."/>
        </authorList>
    </citation>
    <scope>NUCLEOTIDE SEQUENCE [LARGE SCALE GENOMIC DNA]</scope>
    <source>
        <strain evidence="6 7">L5</strain>
    </source>
</reference>
<dbReference type="PANTHER" id="PTHR44196">
    <property type="entry name" value="DEHYDROGENASE/REDUCTASE SDR FAMILY MEMBER 7B"/>
    <property type="match status" value="1"/>
</dbReference>
<dbReference type="CDD" id="cd05360">
    <property type="entry name" value="SDR_c3"/>
    <property type="match status" value="1"/>
</dbReference>
<evidence type="ECO:0000259" key="5">
    <source>
        <dbReference type="SMART" id="SM00822"/>
    </source>
</evidence>
<evidence type="ECO:0000256" key="2">
    <source>
        <dbReference type="ARBA" id="ARBA00023002"/>
    </source>
</evidence>
<dbReference type="PRINTS" id="PR00081">
    <property type="entry name" value="GDHRDH"/>
</dbReference>
<dbReference type="GO" id="GO:0016020">
    <property type="term" value="C:membrane"/>
    <property type="evidence" value="ECO:0007669"/>
    <property type="project" value="TreeGrafter"/>
</dbReference>
<dbReference type="EMBL" id="VTPY01000003">
    <property type="protein sequence ID" value="KAA0013057.1"/>
    <property type="molecule type" value="Genomic_DNA"/>
</dbReference>
<keyword evidence="2" id="KW-0560">Oxidoreductase</keyword>
<sequence length="340" mass="36651">MSVSLKKLEEQILVITGATSGIGLATARQAADRGARLVVAARDESALQMLVEELRQRGAEAVYAVADVGDPDQVHDIAGTAIHRFGGFDTWINNAGVSLFGYLTDQSLEDHRRLFDTDFWGVVYGSLEAARHLGMRAERRGGAIINLGSVVSDRAIPLQGMYSASKHAIKGFTDALRMELEDLGAPVSVTLVKPGSIATPFPHHAGNRMDVEPTLPPPLYEPSVVAKAILHCAEHPRRDIRVGGASMGIAMLGQLAPRLADRIMRRSMIRQQQTDRPPQHIGGLHRPAPGVWQRAEYDHSVASRSPYTQAAMHPALTATAIAGALLGIAALTGTARRKRH</sequence>
<organism evidence="6 7">
    <name type="scientific">Billgrantia pellis</name>
    <dbReference type="NCBI Taxonomy" id="2606936"/>
    <lineage>
        <taxon>Bacteria</taxon>
        <taxon>Pseudomonadati</taxon>
        <taxon>Pseudomonadota</taxon>
        <taxon>Gammaproteobacteria</taxon>
        <taxon>Oceanospirillales</taxon>
        <taxon>Halomonadaceae</taxon>
        <taxon>Billgrantia</taxon>
    </lineage>
</organism>
<feature type="transmembrane region" description="Helical" evidence="4">
    <location>
        <begin position="311"/>
        <end position="331"/>
    </location>
</feature>
<gene>
    <name evidence="6" type="ORF">F0A17_09120</name>
</gene>
<comment type="similarity">
    <text evidence="1 3">Belongs to the short-chain dehydrogenases/reductases (SDR) family.</text>
</comment>
<evidence type="ECO:0000313" key="6">
    <source>
        <dbReference type="EMBL" id="KAA0013057.1"/>
    </source>
</evidence>
<protein>
    <submittedName>
        <fullName evidence="6">SDR family oxidoreductase</fullName>
    </submittedName>
</protein>
<dbReference type="PANTHER" id="PTHR44196:SF1">
    <property type="entry name" value="DEHYDROGENASE_REDUCTASE SDR FAMILY MEMBER 7B"/>
    <property type="match status" value="1"/>
</dbReference>
<dbReference type="InterPro" id="IPR057326">
    <property type="entry name" value="KR_dom"/>
</dbReference>
<accession>A0A7V7KH65</accession>
<dbReference type="Gene3D" id="3.40.50.720">
    <property type="entry name" value="NAD(P)-binding Rossmann-like Domain"/>
    <property type="match status" value="1"/>
</dbReference>
<dbReference type="SMART" id="SM00822">
    <property type="entry name" value="PKS_KR"/>
    <property type="match status" value="1"/>
</dbReference>
<comment type="caution">
    <text evidence="6">The sequence shown here is derived from an EMBL/GenBank/DDBJ whole genome shotgun (WGS) entry which is preliminary data.</text>
</comment>
<evidence type="ECO:0000256" key="1">
    <source>
        <dbReference type="ARBA" id="ARBA00006484"/>
    </source>
</evidence>
<keyword evidence="7" id="KW-1185">Reference proteome</keyword>
<proteinExistence type="inferred from homology"/>
<name>A0A7V7KH65_9GAMM</name>
<feature type="domain" description="Ketoreductase" evidence="5">
    <location>
        <begin position="11"/>
        <end position="200"/>
    </location>
</feature>
<evidence type="ECO:0000256" key="4">
    <source>
        <dbReference type="SAM" id="Phobius"/>
    </source>
</evidence>
<keyword evidence="4" id="KW-0472">Membrane</keyword>
<dbReference type="NCBIfam" id="NF005495">
    <property type="entry name" value="PRK07109.1"/>
    <property type="match status" value="1"/>
</dbReference>
<dbReference type="PRINTS" id="PR00080">
    <property type="entry name" value="SDRFAMILY"/>
</dbReference>
<keyword evidence="4" id="KW-1133">Transmembrane helix</keyword>
<dbReference type="GO" id="GO:0016491">
    <property type="term" value="F:oxidoreductase activity"/>
    <property type="evidence" value="ECO:0007669"/>
    <property type="project" value="UniProtKB-KW"/>
</dbReference>
<dbReference type="PROSITE" id="PS00061">
    <property type="entry name" value="ADH_SHORT"/>
    <property type="match status" value="1"/>
</dbReference>
<evidence type="ECO:0000313" key="7">
    <source>
        <dbReference type="Proteomes" id="UP000486760"/>
    </source>
</evidence>
<dbReference type="Proteomes" id="UP000486760">
    <property type="component" value="Unassembled WGS sequence"/>
</dbReference>
<dbReference type="InterPro" id="IPR020904">
    <property type="entry name" value="Sc_DH/Rdtase_CS"/>
</dbReference>
<dbReference type="InterPro" id="IPR002347">
    <property type="entry name" value="SDR_fam"/>
</dbReference>
<keyword evidence="4" id="KW-0812">Transmembrane</keyword>
<dbReference type="AlphaFoldDB" id="A0A7V7KH65"/>
<dbReference type="InterPro" id="IPR036291">
    <property type="entry name" value="NAD(P)-bd_dom_sf"/>
</dbReference>
<dbReference type="SUPFAM" id="SSF51735">
    <property type="entry name" value="NAD(P)-binding Rossmann-fold domains"/>
    <property type="match status" value="1"/>
</dbReference>
<dbReference type="Pfam" id="PF00106">
    <property type="entry name" value="adh_short"/>
    <property type="match status" value="1"/>
</dbReference>
<dbReference type="RefSeq" id="WP_149328010.1">
    <property type="nucleotide sequence ID" value="NZ_VTPY01000003.1"/>
</dbReference>